<keyword evidence="1" id="KW-0812">Transmembrane</keyword>
<dbReference type="AlphaFoldDB" id="A0A178ZT89"/>
<organism evidence="2 3">
    <name type="scientific">Fonsecaea erecta</name>
    <dbReference type="NCBI Taxonomy" id="1367422"/>
    <lineage>
        <taxon>Eukaryota</taxon>
        <taxon>Fungi</taxon>
        <taxon>Dikarya</taxon>
        <taxon>Ascomycota</taxon>
        <taxon>Pezizomycotina</taxon>
        <taxon>Eurotiomycetes</taxon>
        <taxon>Chaetothyriomycetidae</taxon>
        <taxon>Chaetothyriales</taxon>
        <taxon>Herpotrichiellaceae</taxon>
        <taxon>Fonsecaea</taxon>
    </lineage>
</organism>
<keyword evidence="3" id="KW-1185">Reference proteome</keyword>
<accession>A0A178ZT89</accession>
<evidence type="ECO:0000313" key="3">
    <source>
        <dbReference type="Proteomes" id="UP000078343"/>
    </source>
</evidence>
<feature type="transmembrane region" description="Helical" evidence="1">
    <location>
        <begin position="47"/>
        <end position="72"/>
    </location>
</feature>
<evidence type="ECO:0000256" key="1">
    <source>
        <dbReference type="SAM" id="Phobius"/>
    </source>
</evidence>
<keyword evidence="1" id="KW-1133">Transmembrane helix</keyword>
<dbReference type="EMBL" id="LVYI01000002">
    <property type="protein sequence ID" value="OAP63008.1"/>
    <property type="molecule type" value="Genomic_DNA"/>
</dbReference>
<dbReference type="GeneID" id="30006405"/>
<dbReference type="OrthoDB" id="10345417at2759"/>
<feature type="transmembrane region" description="Helical" evidence="1">
    <location>
        <begin position="125"/>
        <end position="144"/>
    </location>
</feature>
<dbReference type="RefSeq" id="XP_018696375.1">
    <property type="nucleotide sequence ID" value="XM_018833751.1"/>
</dbReference>
<dbReference type="Proteomes" id="UP000078343">
    <property type="component" value="Unassembled WGS sequence"/>
</dbReference>
<name>A0A178ZT89_9EURO</name>
<sequence>MESNADDIRANLAQNEAEIPSPSQTTGLEDAGGRCTTSPTPLEEMILLANVVLLILGVQVVAGTGLILLAHFGASDISAWLCKYSVAGFYFFFFTQTVGVQIYYRITQLATVEGTRRHLLKKCSLGMIQVLVFIAMVLQTTHVYCSVSKNMQFQLVALVEAPQQ</sequence>
<feature type="transmembrane region" description="Helical" evidence="1">
    <location>
        <begin position="84"/>
        <end position="104"/>
    </location>
</feature>
<reference evidence="2 3" key="1">
    <citation type="submission" date="2016-04" db="EMBL/GenBank/DDBJ databases">
        <title>Draft genome of Fonsecaea erecta CBS 125763.</title>
        <authorList>
            <person name="Weiss V.A."/>
            <person name="Vicente V.A."/>
            <person name="Raittz R.T."/>
            <person name="Moreno L.F."/>
            <person name="De Souza E.M."/>
            <person name="Pedrosa F.O."/>
            <person name="Steffens M.B."/>
            <person name="Faoro H."/>
            <person name="Tadra-Sfeir M.Z."/>
            <person name="Najafzadeh M.J."/>
            <person name="Felipe M.S."/>
            <person name="Teixeira M."/>
            <person name="Sun J."/>
            <person name="Xi L."/>
            <person name="Gomes R."/>
            <person name="De Azevedo C.M."/>
            <person name="Salgado C.G."/>
            <person name="Da Silva M.B."/>
            <person name="Nascimento M.F."/>
            <person name="Queiroz-Telles F."/>
            <person name="Attili D.S."/>
            <person name="Gorbushina A."/>
        </authorList>
    </citation>
    <scope>NUCLEOTIDE SEQUENCE [LARGE SCALE GENOMIC DNA]</scope>
    <source>
        <strain evidence="2 3">CBS 125763</strain>
    </source>
</reference>
<keyword evidence="1" id="KW-0472">Membrane</keyword>
<protein>
    <submittedName>
        <fullName evidence="2">Uncharacterized protein</fullName>
    </submittedName>
</protein>
<proteinExistence type="predicted"/>
<gene>
    <name evidence="2" type="ORF">AYL99_02235</name>
</gene>
<evidence type="ECO:0000313" key="2">
    <source>
        <dbReference type="EMBL" id="OAP63008.1"/>
    </source>
</evidence>
<comment type="caution">
    <text evidence="2">The sequence shown here is derived from an EMBL/GenBank/DDBJ whole genome shotgun (WGS) entry which is preliminary data.</text>
</comment>